<comment type="similarity">
    <text evidence="5 18">Belongs to the CDS family.</text>
</comment>
<evidence type="ECO:0000256" key="8">
    <source>
        <dbReference type="ARBA" id="ARBA00022475"/>
    </source>
</evidence>
<feature type="transmembrane region" description="Helical" evidence="19">
    <location>
        <begin position="81"/>
        <end position="101"/>
    </location>
</feature>
<keyword evidence="14" id="KW-0443">Lipid metabolism</keyword>
<evidence type="ECO:0000256" key="12">
    <source>
        <dbReference type="ARBA" id="ARBA00022695"/>
    </source>
</evidence>
<gene>
    <name evidence="20" type="ORF">ACBP88_06865</name>
</gene>
<dbReference type="PROSITE" id="PS01315">
    <property type="entry name" value="CDS"/>
    <property type="match status" value="1"/>
</dbReference>
<comment type="pathway">
    <text evidence="4">Lipid metabolism.</text>
</comment>
<dbReference type="RefSeq" id="WP_370891498.1">
    <property type="nucleotide sequence ID" value="NZ_JBGJLR010000005.1"/>
</dbReference>
<evidence type="ECO:0000256" key="7">
    <source>
        <dbReference type="ARBA" id="ARBA00019373"/>
    </source>
</evidence>
<evidence type="ECO:0000256" key="15">
    <source>
        <dbReference type="ARBA" id="ARBA00023136"/>
    </source>
</evidence>
<evidence type="ECO:0000256" key="5">
    <source>
        <dbReference type="ARBA" id="ARBA00010185"/>
    </source>
</evidence>
<keyword evidence="15 19" id="KW-0472">Membrane</keyword>
<accession>A0ABV4IBH6</accession>
<evidence type="ECO:0000256" key="14">
    <source>
        <dbReference type="ARBA" id="ARBA00023098"/>
    </source>
</evidence>
<comment type="caution">
    <text evidence="20">The sequence shown here is derived from an EMBL/GenBank/DDBJ whole genome shotgun (WGS) entry which is preliminary data.</text>
</comment>
<evidence type="ECO:0000313" key="21">
    <source>
        <dbReference type="Proteomes" id="UP001567350"/>
    </source>
</evidence>
<keyword evidence="21" id="KW-1185">Reference proteome</keyword>
<keyword evidence="8" id="KW-1003">Cell membrane</keyword>
<keyword evidence="17" id="KW-1208">Phospholipid metabolism</keyword>
<feature type="transmembrane region" description="Helical" evidence="19">
    <location>
        <begin position="113"/>
        <end position="131"/>
    </location>
</feature>
<evidence type="ECO:0000256" key="18">
    <source>
        <dbReference type="RuleBase" id="RU003938"/>
    </source>
</evidence>
<evidence type="ECO:0000256" key="11">
    <source>
        <dbReference type="ARBA" id="ARBA00022692"/>
    </source>
</evidence>
<evidence type="ECO:0000256" key="1">
    <source>
        <dbReference type="ARBA" id="ARBA00001698"/>
    </source>
</evidence>
<dbReference type="EC" id="2.7.7.41" evidence="6 18"/>
<evidence type="ECO:0000256" key="6">
    <source>
        <dbReference type="ARBA" id="ARBA00012487"/>
    </source>
</evidence>
<feature type="transmembrane region" description="Helical" evidence="19">
    <location>
        <begin position="47"/>
        <end position="69"/>
    </location>
</feature>
<dbReference type="InterPro" id="IPR000374">
    <property type="entry name" value="PC_trans"/>
</dbReference>
<evidence type="ECO:0000256" key="4">
    <source>
        <dbReference type="ARBA" id="ARBA00005189"/>
    </source>
</evidence>
<keyword evidence="13 19" id="KW-1133">Transmembrane helix</keyword>
<comment type="catalytic activity">
    <reaction evidence="1 18">
        <text>a 1,2-diacyl-sn-glycero-3-phosphate + CTP + H(+) = a CDP-1,2-diacyl-sn-glycerol + diphosphate</text>
        <dbReference type="Rhea" id="RHEA:16229"/>
        <dbReference type="ChEBI" id="CHEBI:15378"/>
        <dbReference type="ChEBI" id="CHEBI:33019"/>
        <dbReference type="ChEBI" id="CHEBI:37563"/>
        <dbReference type="ChEBI" id="CHEBI:58332"/>
        <dbReference type="ChEBI" id="CHEBI:58608"/>
        <dbReference type="EC" id="2.7.7.41"/>
    </reaction>
</comment>
<keyword evidence="9" id="KW-0444">Lipid biosynthesis</keyword>
<evidence type="ECO:0000256" key="9">
    <source>
        <dbReference type="ARBA" id="ARBA00022516"/>
    </source>
</evidence>
<evidence type="ECO:0000256" key="10">
    <source>
        <dbReference type="ARBA" id="ARBA00022679"/>
    </source>
</evidence>
<evidence type="ECO:0000256" key="19">
    <source>
        <dbReference type="SAM" id="Phobius"/>
    </source>
</evidence>
<feature type="transmembrane region" description="Helical" evidence="19">
    <location>
        <begin position="6"/>
        <end position="35"/>
    </location>
</feature>
<sequence>MLLQRVITAVVLLAILLPALFASNPLAFNIIVLVMLTAGAWEWGRLIGLRAVGAVVTGVVMLLLCLLTWQQGWLLNSYRVLWVVAGGAWVLLSVLLVKAGVPAWGRVPQWMRWLAGMFVLWVAGLAIVQARQIGINFLLSVLALVWVADVFAYFFGRALGLRFSKQKLAPTISPGKSWEGAWGGALGVVLMAFTWVWIDAAQKVEVASFYTRLYEQGWWLLLVAALFMAAMSVLGDLVESLIKRSAGFKDSSQLLPGHGGVLDRIDALLPTLPLAMMLTSLVQ</sequence>
<keyword evidence="12 18" id="KW-0548">Nucleotidyltransferase</keyword>
<feature type="transmembrane region" description="Helical" evidence="19">
    <location>
        <begin position="180"/>
        <end position="198"/>
    </location>
</feature>
<evidence type="ECO:0000256" key="17">
    <source>
        <dbReference type="ARBA" id="ARBA00023264"/>
    </source>
</evidence>
<comment type="pathway">
    <text evidence="3 18">Phospholipid metabolism; CDP-diacylglycerol biosynthesis; CDP-diacylglycerol from sn-glycerol 3-phosphate: step 3/3.</text>
</comment>
<dbReference type="PANTHER" id="PTHR46382:SF1">
    <property type="entry name" value="PHOSPHATIDATE CYTIDYLYLTRANSFERASE"/>
    <property type="match status" value="1"/>
</dbReference>
<dbReference type="Pfam" id="PF01148">
    <property type="entry name" value="CTP_transf_1"/>
    <property type="match status" value="1"/>
</dbReference>
<dbReference type="GO" id="GO:0016779">
    <property type="term" value="F:nucleotidyltransferase activity"/>
    <property type="evidence" value="ECO:0007669"/>
    <property type="project" value="UniProtKB-KW"/>
</dbReference>
<proteinExistence type="inferred from homology"/>
<protein>
    <recommendedName>
        <fullName evidence="7 18">Phosphatidate cytidylyltransferase</fullName>
        <ecNumber evidence="6 18">2.7.7.41</ecNumber>
    </recommendedName>
</protein>
<evidence type="ECO:0000256" key="13">
    <source>
        <dbReference type="ARBA" id="ARBA00022989"/>
    </source>
</evidence>
<evidence type="ECO:0000313" key="20">
    <source>
        <dbReference type="EMBL" id="MEZ2739187.1"/>
    </source>
</evidence>
<name>A0ABV4IBH6_9BURK</name>
<keyword evidence="16" id="KW-0594">Phospholipid biosynthesis</keyword>
<dbReference type="PANTHER" id="PTHR46382">
    <property type="entry name" value="PHOSPHATIDATE CYTIDYLYLTRANSFERASE"/>
    <property type="match status" value="1"/>
</dbReference>
<evidence type="ECO:0000256" key="16">
    <source>
        <dbReference type="ARBA" id="ARBA00023209"/>
    </source>
</evidence>
<dbReference type="EMBL" id="JBGJLR010000005">
    <property type="protein sequence ID" value="MEZ2739187.1"/>
    <property type="molecule type" value="Genomic_DNA"/>
</dbReference>
<evidence type="ECO:0000256" key="3">
    <source>
        <dbReference type="ARBA" id="ARBA00005119"/>
    </source>
</evidence>
<keyword evidence="11 18" id="KW-0812">Transmembrane</keyword>
<dbReference type="Proteomes" id="UP001567350">
    <property type="component" value="Unassembled WGS sequence"/>
</dbReference>
<keyword evidence="10 18" id="KW-0808">Transferase</keyword>
<feature type="transmembrane region" description="Helical" evidence="19">
    <location>
        <begin position="137"/>
        <end position="159"/>
    </location>
</feature>
<evidence type="ECO:0000256" key="2">
    <source>
        <dbReference type="ARBA" id="ARBA00004651"/>
    </source>
</evidence>
<comment type="subcellular location">
    <subcellularLocation>
        <location evidence="2">Cell membrane</location>
        <topology evidence="2">Multi-pass membrane protein</topology>
    </subcellularLocation>
</comment>
<feature type="transmembrane region" description="Helical" evidence="19">
    <location>
        <begin position="218"/>
        <end position="238"/>
    </location>
</feature>
<organism evidence="20 21">
    <name type="scientific">Comamonas jiangduensis</name>
    <dbReference type="NCBI Taxonomy" id="1194168"/>
    <lineage>
        <taxon>Bacteria</taxon>
        <taxon>Pseudomonadati</taxon>
        <taxon>Pseudomonadota</taxon>
        <taxon>Betaproteobacteria</taxon>
        <taxon>Burkholderiales</taxon>
        <taxon>Comamonadaceae</taxon>
        <taxon>Comamonas</taxon>
    </lineage>
</organism>
<reference evidence="20 21" key="1">
    <citation type="submission" date="2024-08" db="EMBL/GenBank/DDBJ databases">
        <authorList>
            <person name="Feng Z."/>
            <person name="Ronholm J."/>
        </authorList>
    </citation>
    <scope>NUCLEOTIDE SEQUENCE [LARGE SCALE GENOMIC DNA]</scope>
    <source>
        <strain evidence="20 21">4-AB0-8</strain>
    </source>
</reference>